<proteinExistence type="predicted"/>
<dbReference type="RefSeq" id="WP_255388832.1">
    <property type="nucleotide sequence ID" value="NZ_CP101508.1"/>
</dbReference>
<evidence type="ECO:0000259" key="1">
    <source>
        <dbReference type="PROSITE" id="PS51186"/>
    </source>
</evidence>
<gene>
    <name evidence="2" type="ORF">NNL38_15160</name>
</gene>
<dbReference type="Proteomes" id="UP001057998">
    <property type="component" value="Chromosome 1"/>
</dbReference>
<dbReference type="Gene3D" id="3.40.630.30">
    <property type="match status" value="1"/>
</dbReference>
<evidence type="ECO:0000313" key="2">
    <source>
        <dbReference type="EMBL" id="UTV27614.1"/>
    </source>
</evidence>
<keyword evidence="3" id="KW-1185">Reference proteome</keyword>
<accession>A0ABY5GET6</accession>
<dbReference type="InterPro" id="IPR000182">
    <property type="entry name" value="GNAT_dom"/>
</dbReference>
<organism evidence="2 3">
    <name type="scientific">Photobacterium atrarenae</name>
    <dbReference type="NCBI Taxonomy" id="865757"/>
    <lineage>
        <taxon>Bacteria</taxon>
        <taxon>Pseudomonadati</taxon>
        <taxon>Pseudomonadota</taxon>
        <taxon>Gammaproteobacteria</taxon>
        <taxon>Vibrionales</taxon>
        <taxon>Vibrionaceae</taxon>
        <taxon>Photobacterium</taxon>
    </lineage>
</organism>
<dbReference type="EMBL" id="CP101508">
    <property type="protein sequence ID" value="UTV27614.1"/>
    <property type="molecule type" value="Genomic_DNA"/>
</dbReference>
<dbReference type="InterPro" id="IPR016181">
    <property type="entry name" value="Acyl_CoA_acyltransferase"/>
</dbReference>
<name>A0ABY5GET6_9GAMM</name>
<evidence type="ECO:0000313" key="3">
    <source>
        <dbReference type="Proteomes" id="UP001057998"/>
    </source>
</evidence>
<dbReference type="SUPFAM" id="SSF55729">
    <property type="entry name" value="Acyl-CoA N-acyltransferases (Nat)"/>
    <property type="match status" value="1"/>
</dbReference>
<feature type="domain" description="N-acetyltransferase" evidence="1">
    <location>
        <begin position="1"/>
        <end position="142"/>
    </location>
</feature>
<reference evidence="2" key="1">
    <citation type="submission" date="2022-07" db="EMBL/GenBank/DDBJ databases">
        <title>Genome sequencing of Photobacterium atrarenae GJH2-4.</title>
        <authorList>
            <person name="Park S.-J."/>
        </authorList>
    </citation>
    <scope>NUCLEOTIDE SEQUENCE</scope>
    <source>
        <strain evidence="2">GJH2-4</strain>
    </source>
</reference>
<dbReference type="Pfam" id="PF13508">
    <property type="entry name" value="Acetyltransf_7"/>
    <property type="match status" value="1"/>
</dbReference>
<dbReference type="PROSITE" id="PS51186">
    <property type="entry name" value="GNAT"/>
    <property type="match status" value="1"/>
</dbReference>
<protein>
    <submittedName>
        <fullName evidence="2">GNAT family N-acetyltransferase</fullName>
    </submittedName>
</protein>
<sequence length="157" mass="17703">MSNLRFHPLEPLRFPLIHRFYKAHYPAGKAKKDEIIWVGEDTSGLVCCVRFKQFEHQQLLTGMLVHPAHRGQGHGLALLAAVQAQLQSLPCFCFAFRHLEGLYTSAGFRSIADDDLPEALASRIRRYRQSGKDLIAMQFDLEATNSMPRDASLEGHG</sequence>
<dbReference type="CDD" id="cd04301">
    <property type="entry name" value="NAT_SF"/>
    <property type="match status" value="1"/>
</dbReference>